<evidence type="ECO:0000313" key="3">
    <source>
        <dbReference type="Proteomes" id="UP000027222"/>
    </source>
</evidence>
<evidence type="ECO:0000256" key="1">
    <source>
        <dbReference type="SAM" id="MobiDB-lite"/>
    </source>
</evidence>
<feature type="compositionally biased region" description="Low complexity" evidence="1">
    <location>
        <begin position="204"/>
        <end position="215"/>
    </location>
</feature>
<dbReference type="HOGENOM" id="CLU_049346_0_0_1"/>
<dbReference type="Proteomes" id="UP000027222">
    <property type="component" value="Unassembled WGS sequence"/>
</dbReference>
<dbReference type="EMBL" id="KL142368">
    <property type="protein sequence ID" value="KDR84252.1"/>
    <property type="molecule type" value="Genomic_DNA"/>
</dbReference>
<feature type="region of interest" description="Disordered" evidence="1">
    <location>
        <begin position="183"/>
        <end position="278"/>
    </location>
</feature>
<sequence length="304" mass="34530">MTDPRLSTVFDYSSLRLHPDGTRVYQKSSNFRPGLVKVTTQDPRSNWIARDAGGLGSVPKVKKRVKDASEGDVRAEQDGDSKTNPELSDDVDEYEGAGRKRKRKRVNKGKLKRHKFINDDSYLEPEASSSKHNEMEVSREVSISEDGLPEPSADLLKCIHRFASEFYTERGQLLNISREYRKERKDRALRRRARREKQAREDNGSPSGSPSSSESSDSDESSSQKSTKITTAIEDEEGSTSSEDSNDGDDDNDKANQDTKGKRKTKSKRRRRRRRHYADKLYTDMYKMFDGSAMMVLGANCRDA</sequence>
<gene>
    <name evidence="2" type="ORF">GALMADRAFT_704386</name>
</gene>
<protein>
    <submittedName>
        <fullName evidence="2">Uncharacterized protein</fullName>
    </submittedName>
</protein>
<reference evidence="3" key="1">
    <citation type="journal article" date="2014" name="Proc. Natl. Acad. Sci. U.S.A.">
        <title>Extensive sampling of basidiomycete genomes demonstrates inadequacy of the white-rot/brown-rot paradigm for wood decay fungi.</title>
        <authorList>
            <person name="Riley R."/>
            <person name="Salamov A.A."/>
            <person name="Brown D.W."/>
            <person name="Nagy L.G."/>
            <person name="Floudas D."/>
            <person name="Held B.W."/>
            <person name="Levasseur A."/>
            <person name="Lombard V."/>
            <person name="Morin E."/>
            <person name="Otillar R."/>
            <person name="Lindquist E.A."/>
            <person name="Sun H."/>
            <person name="LaButti K.M."/>
            <person name="Schmutz J."/>
            <person name="Jabbour D."/>
            <person name="Luo H."/>
            <person name="Baker S.E."/>
            <person name="Pisabarro A.G."/>
            <person name="Walton J.D."/>
            <person name="Blanchette R.A."/>
            <person name="Henrissat B."/>
            <person name="Martin F."/>
            <person name="Cullen D."/>
            <person name="Hibbett D.S."/>
            <person name="Grigoriev I.V."/>
        </authorList>
    </citation>
    <scope>NUCLEOTIDE SEQUENCE [LARGE SCALE GENOMIC DNA]</scope>
    <source>
        <strain evidence="3">CBS 339.88</strain>
    </source>
</reference>
<feature type="compositionally biased region" description="Basic and acidic residues" evidence="1">
    <location>
        <begin position="129"/>
        <end position="139"/>
    </location>
</feature>
<name>A0A067TPJ5_GALM3</name>
<dbReference type="OrthoDB" id="2565191at2759"/>
<feature type="compositionally biased region" description="Basic residues" evidence="1">
    <location>
        <begin position="261"/>
        <end position="277"/>
    </location>
</feature>
<accession>A0A067TPJ5</accession>
<keyword evidence="3" id="KW-1185">Reference proteome</keyword>
<organism evidence="2 3">
    <name type="scientific">Galerina marginata (strain CBS 339.88)</name>
    <dbReference type="NCBI Taxonomy" id="685588"/>
    <lineage>
        <taxon>Eukaryota</taxon>
        <taxon>Fungi</taxon>
        <taxon>Dikarya</taxon>
        <taxon>Basidiomycota</taxon>
        <taxon>Agaricomycotina</taxon>
        <taxon>Agaricomycetes</taxon>
        <taxon>Agaricomycetidae</taxon>
        <taxon>Agaricales</taxon>
        <taxon>Agaricineae</taxon>
        <taxon>Strophariaceae</taxon>
        <taxon>Galerina</taxon>
    </lineage>
</organism>
<feature type="region of interest" description="Disordered" evidence="1">
    <location>
        <begin position="47"/>
        <end position="151"/>
    </location>
</feature>
<dbReference type="STRING" id="685588.A0A067TPJ5"/>
<feature type="compositionally biased region" description="Basic residues" evidence="1">
    <location>
        <begin position="99"/>
        <end position="115"/>
    </location>
</feature>
<feature type="compositionally biased region" description="Acidic residues" evidence="1">
    <location>
        <begin position="233"/>
        <end position="252"/>
    </location>
</feature>
<feature type="compositionally biased region" description="Basic and acidic residues" evidence="1">
    <location>
        <begin position="66"/>
        <end position="83"/>
    </location>
</feature>
<proteinExistence type="predicted"/>
<dbReference type="AlphaFoldDB" id="A0A067TPJ5"/>
<evidence type="ECO:0000313" key="2">
    <source>
        <dbReference type="EMBL" id="KDR84252.1"/>
    </source>
</evidence>